<dbReference type="Proteomes" id="UP001596302">
    <property type="component" value="Unassembled WGS sequence"/>
</dbReference>
<evidence type="ECO:0000313" key="2">
    <source>
        <dbReference type="EMBL" id="MFC5996807.1"/>
    </source>
</evidence>
<gene>
    <name evidence="2" type="ORF">ACFQE5_21600</name>
</gene>
<dbReference type="InterPro" id="IPR025327">
    <property type="entry name" value="DUF4233"/>
</dbReference>
<evidence type="ECO:0000256" key="1">
    <source>
        <dbReference type="SAM" id="Phobius"/>
    </source>
</evidence>
<keyword evidence="1" id="KW-0472">Membrane</keyword>
<comment type="caution">
    <text evidence="2">The sequence shown here is derived from an EMBL/GenBank/DDBJ whole genome shotgun (WGS) entry which is preliminary data.</text>
</comment>
<dbReference type="Pfam" id="PF14017">
    <property type="entry name" value="DUF4233"/>
    <property type="match status" value="1"/>
</dbReference>
<reference evidence="3" key="1">
    <citation type="journal article" date="2019" name="Int. J. Syst. Evol. Microbiol.">
        <title>The Global Catalogue of Microorganisms (GCM) 10K type strain sequencing project: providing services to taxonomists for standard genome sequencing and annotation.</title>
        <authorList>
            <consortium name="The Broad Institute Genomics Platform"/>
            <consortium name="The Broad Institute Genome Sequencing Center for Infectious Disease"/>
            <person name="Wu L."/>
            <person name="Ma J."/>
        </authorList>
    </citation>
    <scope>NUCLEOTIDE SEQUENCE [LARGE SCALE GENOMIC DNA]</scope>
    <source>
        <strain evidence="3">CCM 8391</strain>
    </source>
</reference>
<keyword evidence="1" id="KW-0812">Transmembrane</keyword>
<feature type="transmembrane region" description="Helical" evidence="1">
    <location>
        <begin position="77"/>
        <end position="109"/>
    </location>
</feature>
<keyword evidence="3" id="KW-1185">Reference proteome</keyword>
<protein>
    <submittedName>
        <fullName evidence="2">DUF4233 domain-containing protein</fullName>
    </submittedName>
</protein>
<feature type="transmembrane region" description="Helical" evidence="1">
    <location>
        <begin position="17"/>
        <end position="37"/>
    </location>
</feature>
<dbReference type="RefSeq" id="WP_379587636.1">
    <property type="nucleotide sequence ID" value="NZ_JBHSQW010000044.1"/>
</dbReference>
<keyword evidence="1" id="KW-1133">Transmembrane helix</keyword>
<feature type="transmembrane region" description="Helical" evidence="1">
    <location>
        <begin position="44"/>
        <end position="65"/>
    </location>
</feature>
<evidence type="ECO:0000313" key="3">
    <source>
        <dbReference type="Proteomes" id="UP001596302"/>
    </source>
</evidence>
<organism evidence="2 3">
    <name type="scientific">Pseudonocardia hispaniensis</name>
    <dbReference type="NCBI Taxonomy" id="904933"/>
    <lineage>
        <taxon>Bacteria</taxon>
        <taxon>Bacillati</taxon>
        <taxon>Actinomycetota</taxon>
        <taxon>Actinomycetes</taxon>
        <taxon>Pseudonocardiales</taxon>
        <taxon>Pseudonocardiaceae</taxon>
        <taxon>Pseudonocardia</taxon>
    </lineage>
</organism>
<sequence length="141" mass="14434">MTGPAAPNPDPMKGVRGVFAATLVLESIVVLLAMLVLAKFGAGATPAGVAAVLGLAAALIVTAGLQRRRWGLGLALALQAVMIALAVFVPALGVMGVVFALVWGGLLLMRRDVARKMQRGELPAQRRAANGGDQPDPADTM</sequence>
<name>A0ABW1J889_9PSEU</name>
<accession>A0ABW1J889</accession>
<dbReference type="EMBL" id="JBHSQW010000044">
    <property type="protein sequence ID" value="MFC5996807.1"/>
    <property type="molecule type" value="Genomic_DNA"/>
</dbReference>
<proteinExistence type="predicted"/>